<feature type="domain" description="Aminoglycoside phosphotransferase" evidence="1">
    <location>
        <begin position="24"/>
        <end position="266"/>
    </location>
</feature>
<organism evidence="3 5">
    <name type="scientific">Eisenbergiella massiliensis</name>
    <dbReference type="NCBI Taxonomy" id="1720294"/>
    <lineage>
        <taxon>Bacteria</taxon>
        <taxon>Bacillati</taxon>
        <taxon>Bacillota</taxon>
        <taxon>Clostridia</taxon>
        <taxon>Lachnospirales</taxon>
        <taxon>Lachnospiraceae</taxon>
        <taxon>Eisenbergiella</taxon>
    </lineage>
</organism>
<sequence>MPDRIFENICSQLNLGRLLLPPVRLSGGLMHKMFSLETTRGRYAVKLLNPHVMLRPEAKANFDTAERLEEILEKNGIPILPALTFQHKKIQELDGQYFYLFPWYDGRALKSGGIKEFHCAEVGRILALIHNIDKREAPFVRNEIRIDWDFYIRGLEAENSRLCQLLKDNRSLLCDCQERGNAAVKRLPQVAAICHNDMDCKNILWNGRDYRIIDLECLSYSNPFLELMELALCWSGYEERAVDFELLRVFVRSYLAAGGSAPEDWEAVYDSNCGRLEWLEYNIKRVLGIDCGADEKEPGISEVRKTVEQIVYYADRKAAVLDSLSQSD</sequence>
<reference evidence="3 5" key="1">
    <citation type="submission" date="2018-08" db="EMBL/GenBank/DDBJ databases">
        <title>A genome reference for cultivated species of the human gut microbiota.</title>
        <authorList>
            <person name="Zou Y."/>
            <person name="Xue W."/>
            <person name="Luo G."/>
        </authorList>
    </citation>
    <scope>NUCLEOTIDE SEQUENCE [LARGE SCALE GENOMIC DNA]</scope>
    <source>
        <strain evidence="3 5">AF26-4BH</strain>
        <strain evidence="2">TF05-5AC</strain>
    </source>
</reference>
<dbReference type="GeneID" id="97990109"/>
<dbReference type="RefSeq" id="WP_025490973.1">
    <property type="nucleotide sequence ID" value="NZ_CALBAU010000252.1"/>
</dbReference>
<dbReference type="EMBL" id="QVLU01000012">
    <property type="protein sequence ID" value="RGE70990.1"/>
    <property type="molecule type" value="Genomic_DNA"/>
</dbReference>
<evidence type="ECO:0000259" key="1">
    <source>
        <dbReference type="Pfam" id="PF01636"/>
    </source>
</evidence>
<keyword evidence="4" id="KW-1185">Reference proteome</keyword>
<evidence type="ECO:0000313" key="3">
    <source>
        <dbReference type="EMBL" id="RGE70990.1"/>
    </source>
</evidence>
<dbReference type="InterPro" id="IPR002575">
    <property type="entry name" value="Aminoglycoside_PTrfase"/>
</dbReference>
<dbReference type="Gene3D" id="3.90.1200.10">
    <property type="match status" value="1"/>
</dbReference>
<name>A0A3E3IV80_9FIRM</name>
<protein>
    <submittedName>
        <fullName evidence="3">Aminoglycoside phosphotransferase family protein</fullName>
    </submittedName>
</protein>
<evidence type="ECO:0000313" key="2">
    <source>
        <dbReference type="EMBL" id="RGE56264.1"/>
    </source>
</evidence>
<dbReference type="AlphaFoldDB" id="A0A3E3IV80"/>
<dbReference type="GO" id="GO:0016740">
    <property type="term" value="F:transferase activity"/>
    <property type="evidence" value="ECO:0007669"/>
    <property type="project" value="UniProtKB-KW"/>
</dbReference>
<accession>A0A3E3IV80</accession>
<proteinExistence type="predicted"/>
<gene>
    <name evidence="3" type="ORF">DWY69_14165</name>
    <name evidence="2" type="ORF">DXC51_25460</name>
</gene>
<dbReference type="EMBL" id="QVLV01000028">
    <property type="protein sequence ID" value="RGE56264.1"/>
    <property type="molecule type" value="Genomic_DNA"/>
</dbReference>
<keyword evidence="3" id="KW-0808">Transferase</keyword>
<dbReference type="Proteomes" id="UP000261166">
    <property type="component" value="Unassembled WGS sequence"/>
</dbReference>
<dbReference type="SUPFAM" id="SSF56112">
    <property type="entry name" value="Protein kinase-like (PK-like)"/>
    <property type="match status" value="1"/>
</dbReference>
<dbReference type="OrthoDB" id="2352890at2"/>
<comment type="caution">
    <text evidence="3">The sequence shown here is derived from an EMBL/GenBank/DDBJ whole genome shotgun (WGS) entry which is preliminary data.</text>
</comment>
<dbReference type="Pfam" id="PF01636">
    <property type="entry name" value="APH"/>
    <property type="match status" value="1"/>
</dbReference>
<evidence type="ECO:0000313" key="4">
    <source>
        <dbReference type="Proteomes" id="UP000260812"/>
    </source>
</evidence>
<evidence type="ECO:0000313" key="5">
    <source>
        <dbReference type="Proteomes" id="UP000261166"/>
    </source>
</evidence>
<dbReference type="InterPro" id="IPR011009">
    <property type="entry name" value="Kinase-like_dom_sf"/>
</dbReference>
<dbReference type="Proteomes" id="UP000260812">
    <property type="component" value="Unassembled WGS sequence"/>
</dbReference>